<sequence length="146" mass="16834">MVIEIREVSQQDKAQWLQLWEGYTRFYGSPQPSDVTEYTWQRMLVSASPMLGRVALADGNVAGFAICVLHEGTWVKTPVCYLEDLFVAPPMRGKGIARALMQALQAEGKEKGWSRLYWHTRTDNPARRLYDEFTPADDYVRYRVTL</sequence>
<evidence type="ECO:0000313" key="4">
    <source>
        <dbReference type="EMBL" id="AEX05965.1"/>
    </source>
</evidence>
<dbReference type="AlphaFoldDB" id="A0A0H3HBZ5"/>
<dbReference type="PATRIC" id="fig|1006551.4.peg.4252"/>
<dbReference type="InterPro" id="IPR000182">
    <property type="entry name" value="GNAT_dom"/>
</dbReference>
<evidence type="ECO:0000256" key="1">
    <source>
        <dbReference type="ARBA" id="ARBA00022679"/>
    </source>
</evidence>
<dbReference type="PANTHER" id="PTHR10545">
    <property type="entry name" value="DIAMINE N-ACETYLTRANSFERASE"/>
    <property type="match status" value="1"/>
</dbReference>
<dbReference type="GO" id="GO:0008080">
    <property type="term" value="F:N-acetyltransferase activity"/>
    <property type="evidence" value="ECO:0007669"/>
    <property type="project" value="TreeGrafter"/>
</dbReference>
<keyword evidence="2" id="KW-0012">Acyltransferase</keyword>
<evidence type="ECO:0000313" key="5">
    <source>
        <dbReference type="Proteomes" id="UP000007843"/>
    </source>
</evidence>
<dbReference type="Gene3D" id="3.40.630.30">
    <property type="match status" value="1"/>
</dbReference>
<dbReference type="InterPro" id="IPR051016">
    <property type="entry name" value="Diverse_Substrate_AcTransf"/>
</dbReference>
<dbReference type="PROSITE" id="PS51186">
    <property type="entry name" value="GNAT"/>
    <property type="match status" value="1"/>
</dbReference>
<dbReference type="EMBL" id="CP003218">
    <property type="protein sequence ID" value="AEX05965.1"/>
    <property type="molecule type" value="Genomic_DNA"/>
</dbReference>
<dbReference type="CDD" id="cd04301">
    <property type="entry name" value="NAT_SF"/>
    <property type="match status" value="1"/>
</dbReference>
<reference evidence="4 5" key="1">
    <citation type="journal article" date="2012" name="J. Bacteriol.">
        <title>Complete genome sequence of Klebsiella oxytoca KCTC 1686, used in production of 2,3-butanediol.</title>
        <authorList>
            <person name="Shin S.H."/>
            <person name="Kim S."/>
            <person name="Kim J.Y."/>
            <person name="Lee S."/>
            <person name="Um Y."/>
            <person name="Oh M.K."/>
            <person name="Kim Y.R."/>
            <person name="Lee J."/>
            <person name="Yang K.S."/>
        </authorList>
    </citation>
    <scope>NUCLEOTIDE SEQUENCE [LARGE SCALE GENOMIC DNA]</scope>
    <source>
        <strain evidence="5">ATCC 8724 / DSM 4798 / JCM 20051 / NBRC 3318 / NRRL B-199 / KCTC 1686</strain>
    </source>
</reference>
<name>A0A0H3HBZ5_KLEM8</name>
<dbReference type="HOGENOM" id="CLU_013985_32_1_6"/>
<gene>
    <name evidence="4" type="ordered locus">KOX_21225</name>
</gene>
<feature type="domain" description="N-acetyltransferase" evidence="3">
    <location>
        <begin position="3"/>
        <end position="146"/>
    </location>
</feature>
<dbReference type="Proteomes" id="UP000007843">
    <property type="component" value="Chromosome"/>
</dbReference>
<keyword evidence="1 4" id="KW-0808">Transferase</keyword>
<dbReference type="InterPro" id="IPR016181">
    <property type="entry name" value="Acyl_CoA_acyltransferase"/>
</dbReference>
<protein>
    <submittedName>
        <fullName evidence="4">Acetyltransferase, GNAT family protein</fullName>
    </submittedName>
</protein>
<dbReference type="KEGG" id="kox:KOX_21225"/>
<accession>A0A0H3HBZ5</accession>
<dbReference type="Pfam" id="PF00583">
    <property type="entry name" value="Acetyltransf_1"/>
    <property type="match status" value="1"/>
</dbReference>
<proteinExistence type="predicted"/>
<dbReference type="SUPFAM" id="SSF55729">
    <property type="entry name" value="Acyl-CoA N-acyltransferases (Nat)"/>
    <property type="match status" value="1"/>
</dbReference>
<dbReference type="RefSeq" id="WP_014229482.1">
    <property type="nucleotide sequence ID" value="NC_016612.1"/>
</dbReference>
<organism evidence="4 5">
    <name type="scientific">Klebsiella michiganensis (strain ATCC 8724 / DSM 4798 / JCM 20051 / NBRC 3318 / NRRL B-199 / KCTC 1686 / BUCSAV 143 / CCM 1901)</name>
    <dbReference type="NCBI Taxonomy" id="1006551"/>
    <lineage>
        <taxon>Bacteria</taxon>
        <taxon>Pseudomonadati</taxon>
        <taxon>Pseudomonadota</taxon>
        <taxon>Gammaproteobacteria</taxon>
        <taxon>Enterobacterales</taxon>
        <taxon>Enterobacteriaceae</taxon>
        <taxon>Klebsiella/Raoultella group</taxon>
        <taxon>Klebsiella</taxon>
    </lineage>
</organism>
<dbReference type="PANTHER" id="PTHR10545:SF42">
    <property type="entry name" value="ACETYLTRANSFERASE"/>
    <property type="match status" value="1"/>
</dbReference>
<evidence type="ECO:0000256" key="2">
    <source>
        <dbReference type="ARBA" id="ARBA00023315"/>
    </source>
</evidence>
<evidence type="ECO:0000259" key="3">
    <source>
        <dbReference type="PROSITE" id="PS51186"/>
    </source>
</evidence>